<protein>
    <submittedName>
        <fullName evidence="1">Uncharacterized protein</fullName>
    </submittedName>
</protein>
<organism evidence="1 2">
    <name type="scientific">Chryseobacterium pennae</name>
    <dbReference type="NCBI Taxonomy" id="2258962"/>
    <lineage>
        <taxon>Bacteria</taxon>
        <taxon>Pseudomonadati</taxon>
        <taxon>Bacteroidota</taxon>
        <taxon>Flavobacteriia</taxon>
        <taxon>Flavobacteriales</taxon>
        <taxon>Weeksellaceae</taxon>
        <taxon>Chryseobacterium group</taxon>
        <taxon>Chryseobacterium</taxon>
    </lineage>
</organism>
<keyword evidence="2" id="KW-1185">Reference proteome</keyword>
<name>A0A3D9CC29_9FLAO</name>
<gene>
    <name evidence="1" type="ORF">DRF65_06550</name>
</gene>
<accession>A0A3D9CC29</accession>
<comment type="caution">
    <text evidence="1">The sequence shown here is derived from an EMBL/GenBank/DDBJ whole genome shotgun (WGS) entry which is preliminary data.</text>
</comment>
<dbReference type="RefSeq" id="WP_115969942.1">
    <property type="nucleotide sequence ID" value="NZ_QNVT01000004.1"/>
</dbReference>
<evidence type="ECO:0000313" key="2">
    <source>
        <dbReference type="Proteomes" id="UP000256686"/>
    </source>
</evidence>
<sequence length="202" mass="23402">MRKLLLLVFMVMMTTVFGQEKMKLVSGDFEVLREQADVNVEVKFEDVLFMKENITEAQYLENRKKQVMDNPKRGESAWNEWIGEWEKYKKENYVERLLKGLNASGKKEIFKKDSSAKYTLILNTKWVFPGWHAGLIAMPTEMSGNIQLVETNNPSVVLATVELNKYDRFSGMDVTVMEYGRLAAAYESIGKVLSRQIKRNLK</sequence>
<dbReference type="AlphaFoldDB" id="A0A3D9CC29"/>
<dbReference type="EMBL" id="QNVT01000004">
    <property type="protein sequence ID" value="REC63309.1"/>
    <property type="molecule type" value="Genomic_DNA"/>
</dbReference>
<evidence type="ECO:0000313" key="1">
    <source>
        <dbReference type="EMBL" id="REC63309.1"/>
    </source>
</evidence>
<dbReference type="Proteomes" id="UP000256686">
    <property type="component" value="Unassembled WGS sequence"/>
</dbReference>
<proteinExistence type="predicted"/>
<reference evidence="2" key="1">
    <citation type="submission" date="2018-06" db="EMBL/GenBank/DDBJ databases">
        <authorList>
            <person name="Lum Nde A."/>
            <person name="Hugo C."/>
        </authorList>
    </citation>
    <scope>NUCLEOTIDE SEQUENCE [LARGE SCALE GENOMIC DNA]</scope>
    <source>
        <strain evidence="2">1_F178</strain>
    </source>
</reference>